<comment type="caution">
    <text evidence="1">The sequence shown here is derived from an EMBL/GenBank/DDBJ whole genome shotgun (WGS) entry which is preliminary data.</text>
</comment>
<reference evidence="1" key="1">
    <citation type="submission" date="2022-08" db="EMBL/GenBank/DDBJ databases">
        <title>Genome Sequence of Fusarium decemcellulare.</title>
        <authorList>
            <person name="Buettner E."/>
        </authorList>
    </citation>
    <scope>NUCLEOTIDE SEQUENCE</scope>
    <source>
        <strain evidence="1">Babe19</strain>
    </source>
</reference>
<keyword evidence="2" id="KW-1185">Reference proteome</keyword>
<sequence>MATLDSLKSALRQKARAAADPRTKLLSDTKYDAGFDVLVQGAGWLTYQDFIIPELSRLLAPLFTSRSQVSVLEIGPGPKSVLGHLADDLRRKITRYVAFEPSKLFAASLHKWLCSISETTPPLPCLKCPPDIRQAPFTIDSNGTSSDVERFDVIIFCHSMYGMKPKCDYIKLALDMLVPQPERGLLVVFHRDEKLRLNGLVCHRTAKFPTGIVSVVDDDKVLDCFASFIAGFVMRDAEVDKTIRAEWRKVCRTLGCREETHPGRLQFSSPNVMVAFTQHATALSELTPHVPMLNSGKMVKNREARLHHPASIIRPTEIRQVERCVRWAHKYQVGLTVIGGGHSSHCLWPNVVAVDMSAFDKLHIIPARDEGGGSSFDATSLVVAESGCTTGDIIRKTLAVGLTVPLGARPGVGAGLWLQGGIGHLARLHGLTCDSIVGAIMISLETGQVLCIGRVPDQHQPTGAIHPENENDLLWAVRGAGTNFGIVVSVTFKAYKVMTYSIRNWVFPVRNEAEAELKLGHFDRSVASKLPRNCSVDAYLYWNAGQLCLGLTMFECCTTKLALEMYPPTFVHEALGSENSSKVVDGIGLFDADMYMTGMHGGHRSGKTSSFKRSLFLKAIGETQVTDALVNAFKTRPSPLCYLHLLQGGGAIDDVTDDATAFGCRGWDFACVGCCEMGLPSRRELAALEHRSLQRRPGSGP</sequence>
<accession>A0ACC1SHL8</accession>
<proteinExistence type="predicted"/>
<gene>
    <name evidence="1" type="ORF">NM208_g5358</name>
</gene>
<name>A0ACC1SHL8_9HYPO</name>
<dbReference type="EMBL" id="JANRMS010000443">
    <property type="protein sequence ID" value="KAJ3539769.1"/>
    <property type="molecule type" value="Genomic_DNA"/>
</dbReference>
<dbReference type="Proteomes" id="UP001148629">
    <property type="component" value="Unassembled WGS sequence"/>
</dbReference>
<protein>
    <submittedName>
        <fullName evidence="1">Uncharacterized protein</fullName>
    </submittedName>
</protein>
<evidence type="ECO:0000313" key="2">
    <source>
        <dbReference type="Proteomes" id="UP001148629"/>
    </source>
</evidence>
<evidence type="ECO:0000313" key="1">
    <source>
        <dbReference type="EMBL" id="KAJ3539769.1"/>
    </source>
</evidence>
<organism evidence="1 2">
    <name type="scientific">Fusarium decemcellulare</name>
    <dbReference type="NCBI Taxonomy" id="57161"/>
    <lineage>
        <taxon>Eukaryota</taxon>
        <taxon>Fungi</taxon>
        <taxon>Dikarya</taxon>
        <taxon>Ascomycota</taxon>
        <taxon>Pezizomycotina</taxon>
        <taxon>Sordariomycetes</taxon>
        <taxon>Hypocreomycetidae</taxon>
        <taxon>Hypocreales</taxon>
        <taxon>Nectriaceae</taxon>
        <taxon>Fusarium</taxon>
        <taxon>Fusarium decemcellulare species complex</taxon>
    </lineage>
</organism>